<protein>
    <submittedName>
        <fullName evidence="1">Uncharacterized protein</fullName>
    </submittedName>
</protein>
<accession>A0AA39EXB1</accession>
<evidence type="ECO:0000313" key="2">
    <source>
        <dbReference type="Proteomes" id="UP001168990"/>
    </source>
</evidence>
<gene>
    <name evidence="1" type="ORF">PV328_011719</name>
</gene>
<evidence type="ECO:0000313" key="1">
    <source>
        <dbReference type="EMBL" id="KAK0157230.1"/>
    </source>
</evidence>
<dbReference type="EMBL" id="JAQQBS010001429">
    <property type="protein sequence ID" value="KAK0157230.1"/>
    <property type="molecule type" value="Genomic_DNA"/>
</dbReference>
<reference evidence="1" key="2">
    <citation type="submission" date="2023-03" db="EMBL/GenBank/DDBJ databases">
        <authorList>
            <person name="Inwood S.N."/>
            <person name="Skelly J.G."/>
            <person name="Guhlin J."/>
            <person name="Harrop T.W.R."/>
            <person name="Goldson S.G."/>
            <person name="Dearden P.K."/>
        </authorList>
    </citation>
    <scope>NUCLEOTIDE SEQUENCE</scope>
    <source>
        <strain evidence="1">Irish</strain>
        <tissue evidence="1">Whole body</tissue>
    </source>
</reference>
<keyword evidence="2" id="KW-1185">Reference proteome</keyword>
<dbReference type="AlphaFoldDB" id="A0AA39EXB1"/>
<dbReference type="Proteomes" id="UP001168990">
    <property type="component" value="Unassembled WGS sequence"/>
</dbReference>
<comment type="caution">
    <text evidence="1">The sequence shown here is derived from an EMBL/GenBank/DDBJ whole genome shotgun (WGS) entry which is preliminary data.</text>
</comment>
<organism evidence="1 2">
    <name type="scientific">Microctonus aethiopoides</name>
    <dbReference type="NCBI Taxonomy" id="144406"/>
    <lineage>
        <taxon>Eukaryota</taxon>
        <taxon>Metazoa</taxon>
        <taxon>Ecdysozoa</taxon>
        <taxon>Arthropoda</taxon>
        <taxon>Hexapoda</taxon>
        <taxon>Insecta</taxon>
        <taxon>Pterygota</taxon>
        <taxon>Neoptera</taxon>
        <taxon>Endopterygota</taxon>
        <taxon>Hymenoptera</taxon>
        <taxon>Apocrita</taxon>
        <taxon>Ichneumonoidea</taxon>
        <taxon>Braconidae</taxon>
        <taxon>Euphorinae</taxon>
        <taxon>Microctonus</taxon>
    </lineage>
</organism>
<proteinExistence type="predicted"/>
<sequence length="179" mass="21349">MAAGLARNTPTYIWRRELGVAQMDTVIKERLWRYMRKVYEMEAERWPKICLREEVRNILDRKPTVWGMKLLGVARDMYIEKVFEDIWNGVDVGAIRRTIDGGLRKLGKDYDDEDEMRLSVSTYNSWYKDLSADDLEAKCWEDKALRKMREFVVEEISDVEQRCYVPVGIGRIVDFVYFW</sequence>
<name>A0AA39EXB1_9HYME</name>
<reference evidence="1" key="1">
    <citation type="journal article" date="2023" name="bioRxiv">
        <title>Scaffold-level genome assemblies of two parasitoid biocontrol wasps reveal the parthenogenesis mechanism and an associated novel virus.</title>
        <authorList>
            <person name="Inwood S."/>
            <person name="Skelly J."/>
            <person name="Guhlin J."/>
            <person name="Harrop T."/>
            <person name="Goldson S."/>
            <person name="Dearden P."/>
        </authorList>
    </citation>
    <scope>NUCLEOTIDE SEQUENCE</scope>
    <source>
        <strain evidence="1">Irish</strain>
        <tissue evidence="1">Whole body</tissue>
    </source>
</reference>